<dbReference type="PANTHER" id="PTHR45947">
    <property type="entry name" value="SULFOQUINOVOSYL TRANSFERASE SQD2"/>
    <property type="match status" value="1"/>
</dbReference>
<dbReference type="InterPro" id="IPR050194">
    <property type="entry name" value="Glycosyltransferase_grp1"/>
</dbReference>
<gene>
    <name evidence="3" type="ORF">ACFOZ1_09605</name>
</gene>
<dbReference type="CDD" id="cd03817">
    <property type="entry name" value="GT4_UGDG-like"/>
    <property type="match status" value="1"/>
</dbReference>
<dbReference type="EMBL" id="JBHSDV010000002">
    <property type="protein sequence ID" value="MFC4388062.1"/>
    <property type="molecule type" value="Genomic_DNA"/>
</dbReference>
<dbReference type="InterPro" id="IPR001296">
    <property type="entry name" value="Glyco_trans_1"/>
</dbReference>
<evidence type="ECO:0000259" key="2">
    <source>
        <dbReference type="Pfam" id="PF13439"/>
    </source>
</evidence>
<evidence type="ECO:0000313" key="3">
    <source>
        <dbReference type="EMBL" id="MFC4388062.1"/>
    </source>
</evidence>
<proteinExistence type="predicted"/>
<dbReference type="RefSeq" id="WP_390198801.1">
    <property type="nucleotide sequence ID" value="NZ_JBHSDV010000002.1"/>
</dbReference>
<comment type="caution">
    <text evidence="3">The sequence shown here is derived from an EMBL/GenBank/DDBJ whole genome shotgun (WGS) entry which is preliminary data.</text>
</comment>
<dbReference type="Proteomes" id="UP001595880">
    <property type="component" value="Unassembled WGS sequence"/>
</dbReference>
<name>A0ABV8VVY1_9BACI</name>
<accession>A0ABV8VVY1</accession>
<protein>
    <submittedName>
        <fullName evidence="3">Glycosyltransferase family 4 protein</fullName>
    </submittedName>
</protein>
<dbReference type="Pfam" id="PF13439">
    <property type="entry name" value="Glyco_transf_4"/>
    <property type="match status" value="1"/>
</dbReference>
<evidence type="ECO:0000313" key="4">
    <source>
        <dbReference type="Proteomes" id="UP001595880"/>
    </source>
</evidence>
<dbReference type="Gene3D" id="3.40.50.2000">
    <property type="entry name" value="Glycogen Phosphorylase B"/>
    <property type="match status" value="2"/>
</dbReference>
<dbReference type="SUPFAM" id="SSF53756">
    <property type="entry name" value="UDP-Glycosyltransferase/glycogen phosphorylase"/>
    <property type="match status" value="1"/>
</dbReference>
<dbReference type="PANTHER" id="PTHR45947:SF3">
    <property type="entry name" value="SULFOQUINOVOSYL TRANSFERASE SQD2"/>
    <property type="match status" value="1"/>
</dbReference>
<feature type="domain" description="Glycosyl transferase family 1" evidence="1">
    <location>
        <begin position="196"/>
        <end position="358"/>
    </location>
</feature>
<keyword evidence="4" id="KW-1185">Reference proteome</keyword>
<feature type="domain" description="Glycosyltransferase subfamily 4-like N-terminal" evidence="2">
    <location>
        <begin position="14"/>
        <end position="182"/>
    </location>
</feature>
<organism evidence="3 4">
    <name type="scientific">Gracilibacillus marinus</name>
    <dbReference type="NCBI Taxonomy" id="630535"/>
    <lineage>
        <taxon>Bacteria</taxon>
        <taxon>Bacillati</taxon>
        <taxon>Bacillota</taxon>
        <taxon>Bacilli</taxon>
        <taxon>Bacillales</taxon>
        <taxon>Bacillaceae</taxon>
        <taxon>Gracilibacillus</taxon>
    </lineage>
</organism>
<sequence>MKILITTEWYSPVINGVVTSVINLKKELERLGHEVKILTLSEEKKSYTKKDIFYISSLGVGKIYPGARITLSKHNKLLQEIIDWHPDIIHSQCEFSTFRLAKHLSRQLHIPIVHTYHTVYEDYTHYFSPNQKWGKAMVALFSKKVLKHTTNVIAPTEKVNKLLVGYGVKRPISVIPTGIDLTKFQQSIKKAELHKLRIKLGIPKENKILLFVGRLAKEKNVEEILYYLKKWNPKTTTFLIVGDGPYRETLENYVATNHIQSMVKFAGMIKPSQIAAYYQLADVFISASNSETQGLTYIEAMASGLPLLCKQDPCLDHVIIDGYNGWQFSSYGAFHCYINQLFQTLHLHEYMVNNAKERAYAHYSSVIFAKSVEALYYDAISLYKMRPQPVTILDSHS</sequence>
<reference evidence="4" key="1">
    <citation type="journal article" date="2019" name="Int. J. Syst. Evol. Microbiol.">
        <title>The Global Catalogue of Microorganisms (GCM) 10K type strain sequencing project: providing services to taxonomists for standard genome sequencing and annotation.</title>
        <authorList>
            <consortium name="The Broad Institute Genomics Platform"/>
            <consortium name="The Broad Institute Genome Sequencing Center for Infectious Disease"/>
            <person name="Wu L."/>
            <person name="Ma J."/>
        </authorList>
    </citation>
    <scope>NUCLEOTIDE SEQUENCE [LARGE SCALE GENOMIC DNA]</scope>
    <source>
        <strain evidence="4">KACC 14058</strain>
    </source>
</reference>
<dbReference type="InterPro" id="IPR028098">
    <property type="entry name" value="Glyco_trans_4-like_N"/>
</dbReference>
<dbReference type="Pfam" id="PF00534">
    <property type="entry name" value="Glycos_transf_1"/>
    <property type="match status" value="1"/>
</dbReference>
<evidence type="ECO:0000259" key="1">
    <source>
        <dbReference type="Pfam" id="PF00534"/>
    </source>
</evidence>